<dbReference type="PANTHER" id="PTHR34222:SF97">
    <property type="entry name" value="CATALYTIC REGION, PUTATIVE-RELATED"/>
    <property type="match status" value="1"/>
</dbReference>
<dbReference type="OrthoDB" id="5544992at2759"/>
<accession>A0A9Q1K9D0</accession>
<keyword evidence="2" id="KW-1185">Reference proteome</keyword>
<organism evidence="1 2">
    <name type="scientific">Carnegiea gigantea</name>
    <dbReference type="NCBI Taxonomy" id="171969"/>
    <lineage>
        <taxon>Eukaryota</taxon>
        <taxon>Viridiplantae</taxon>
        <taxon>Streptophyta</taxon>
        <taxon>Embryophyta</taxon>
        <taxon>Tracheophyta</taxon>
        <taxon>Spermatophyta</taxon>
        <taxon>Magnoliopsida</taxon>
        <taxon>eudicotyledons</taxon>
        <taxon>Gunneridae</taxon>
        <taxon>Pentapetalae</taxon>
        <taxon>Caryophyllales</taxon>
        <taxon>Cactineae</taxon>
        <taxon>Cactaceae</taxon>
        <taxon>Cactoideae</taxon>
        <taxon>Echinocereeae</taxon>
        <taxon>Carnegiea</taxon>
    </lineage>
</organism>
<proteinExistence type="predicted"/>
<gene>
    <name evidence="1" type="ORF">Cgig2_020308</name>
</gene>
<evidence type="ECO:0000313" key="1">
    <source>
        <dbReference type="EMBL" id="KAJ8438753.1"/>
    </source>
</evidence>
<dbReference type="PANTHER" id="PTHR34222">
    <property type="entry name" value="GAG_PRE-INTEGRS DOMAIN-CONTAINING PROTEIN"/>
    <property type="match status" value="1"/>
</dbReference>
<dbReference type="Proteomes" id="UP001153076">
    <property type="component" value="Unassembled WGS sequence"/>
</dbReference>
<name>A0A9Q1K9D0_9CARY</name>
<comment type="caution">
    <text evidence="1">The sequence shown here is derived from an EMBL/GenBank/DDBJ whole genome shotgun (WGS) entry which is preliminary data.</text>
</comment>
<reference evidence="1" key="1">
    <citation type="submission" date="2022-04" db="EMBL/GenBank/DDBJ databases">
        <title>Carnegiea gigantea Genome sequencing and assembly v2.</title>
        <authorList>
            <person name="Copetti D."/>
            <person name="Sanderson M.J."/>
            <person name="Burquez A."/>
            <person name="Wojciechowski M.F."/>
        </authorList>
    </citation>
    <scope>NUCLEOTIDE SEQUENCE</scope>
    <source>
        <strain evidence="1">SGP5-SGP5p</strain>
        <tissue evidence="1">Aerial part</tissue>
    </source>
</reference>
<sequence length="287" mass="32461">MSAERNRNIIDMIDLQNPLFLHSSEGPGSLTNKEIYEIKQNHTPVSEYYTRLRCCWEEVEAMNELPKITIISYEEEQRLFQFLNGLDEKYGTQRSQLLLMTPLPTVEAACSPIQQEESQREVLEINKLEVETIALYSRNERFKDVKICTECGNKGHTPDKCWSVIGYPTWHPKGKKQLSKKGDKPFPQFGGKEKFAAAADTHINPESGLTQQQIDCDKFFEAQILARRSGIKSEVSIAISARYFSIAPAHLECFDALRKGTGSTSAVAEMRDKIIAGLTVPDLDRVA</sequence>
<evidence type="ECO:0008006" key="3">
    <source>
        <dbReference type="Google" id="ProtNLM"/>
    </source>
</evidence>
<dbReference type="EMBL" id="JAKOGI010000242">
    <property type="protein sequence ID" value="KAJ8438753.1"/>
    <property type="molecule type" value="Genomic_DNA"/>
</dbReference>
<evidence type="ECO:0000313" key="2">
    <source>
        <dbReference type="Proteomes" id="UP001153076"/>
    </source>
</evidence>
<dbReference type="AlphaFoldDB" id="A0A9Q1K9D0"/>
<protein>
    <recommendedName>
        <fullName evidence="3">CCHC-type domain-containing protein</fullName>
    </recommendedName>
</protein>